<dbReference type="Pfam" id="PF00132">
    <property type="entry name" value="Hexapep"/>
    <property type="match status" value="1"/>
</dbReference>
<evidence type="ECO:0000256" key="5">
    <source>
        <dbReference type="ARBA" id="ARBA00022679"/>
    </source>
</evidence>
<dbReference type="PROSITE" id="PS00101">
    <property type="entry name" value="HEXAPEP_TRANSFERASES"/>
    <property type="match status" value="1"/>
</dbReference>
<keyword evidence="8 11" id="KW-0012">Acyltransferase</keyword>
<dbReference type="Gene3D" id="1.10.3130.10">
    <property type="entry name" value="serine acetyltransferase, domain 1"/>
    <property type="match status" value="1"/>
</dbReference>
<keyword evidence="4" id="KW-0028">Amino-acid biosynthesis</keyword>
<keyword evidence="7" id="KW-0198">Cysteine biosynthesis</keyword>
<organism evidence="11 12">
    <name type="scientific">Streptomyces rimosus subsp. rimosus</name>
    <dbReference type="NCBI Taxonomy" id="132474"/>
    <lineage>
        <taxon>Bacteria</taxon>
        <taxon>Bacillati</taxon>
        <taxon>Actinomycetota</taxon>
        <taxon>Actinomycetes</taxon>
        <taxon>Kitasatosporales</taxon>
        <taxon>Streptomycetaceae</taxon>
        <taxon>Streptomyces</taxon>
    </lineage>
</organism>
<comment type="similarity">
    <text evidence="2">Belongs to the transferase hexapeptide repeat family.</text>
</comment>
<dbReference type="NCBIfam" id="NF041874">
    <property type="entry name" value="EPS_EpsC"/>
    <property type="match status" value="1"/>
</dbReference>
<protein>
    <recommendedName>
        <fullName evidence="3">serine O-acetyltransferase</fullName>
        <ecNumber evidence="3">2.3.1.30</ecNumber>
    </recommendedName>
</protein>
<dbReference type="InterPro" id="IPR001451">
    <property type="entry name" value="Hexapep"/>
</dbReference>
<dbReference type="CDD" id="cd03354">
    <property type="entry name" value="LbH_SAT"/>
    <property type="match status" value="1"/>
</dbReference>
<evidence type="ECO:0000256" key="9">
    <source>
        <dbReference type="ARBA" id="ARBA00049486"/>
    </source>
</evidence>
<comment type="pathway">
    <text evidence="1">Amino-acid biosynthesis; L-cysteine biosynthesis; L-cysteine from L-serine: step 1/2.</text>
</comment>
<evidence type="ECO:0000313" key="12">
    <source>
        <dbReference type="Proteomes" id="UP000829494"/>
    </source>
</evidence>
<sequence length="234" mass="25361">MLSSQPDRTEPMDRTQAMDRNQPVDRTQPDRKAKAAAVPFGGRRTGGGPLSRMLEDIETTLARDPSITSRAEAVFHSTLPALWIHRVAHRLYGRRHRIAARVLTSCARVLTGIEIHPGARIGRRLFIDHGTGVVIGETAILGDDVTIYQQVTLGAVGWWRDTLRPSGDRRHPEVGDRVTLGVNATVLGPLTIGDDALIGAHALVLGDVAAGSRVMGEPTVARPRKKADLRTDSA</sequence>
<evidence type="ECO:0000256" key="2">
    <source>
        <dbReference type="ARBA" id="ARBA00007274"/>
    </source>
</evidence>
<keyword evidence="5 11" id="KW-0808">Transferase</keyword>
<evidence type="ECO:0000256" key="4">
    <source>
        <dbReference type="ARBA" id="ARBA00022605"/>
    </source>
</evidence>
<dbReference type="Gene3D" id="2.160.10.10">
    <property type="entry name" value="Hexapeptide repeat proteins"/>
    <property type="match status" value="1"/>
</dbReference>
<evidence type="ECO:0000256" key="10">
    <source>
        <dbReference type="SAM" id="MobiDB-lite"/>
    </source>
</evidence>
<feature type="region of interest" description="Disordered" evidence="10">
    <location>
        <begin position="1"/>
        <end position="49"/>
    </location>
</feature>
<dbReference type="InterPro" id="IPR042122">
    <property type="entry name" value="Ser_AcTrfase_N_sf"/>
</dbReference>
<dbReference type="InterPro" id="IPR053376">
    <property type="entry name" value="Serine_acetyltransferase"/>
</dbReference>
<dbReference type="EMBL" id="CP094298">
    <property type="protein sequence ID" value="UNZ01624.1"/>
    <property type="molecule type" value="Genomic_DNA"/>
</dbReference>
<dbReference type="InterPro" id="IPR011004">
    <property type="entry name" value="Trimer_LpxA-like_sf"/>
</dbReference>
<dbReference type="Proteomes" id="UP000829494">
    <property type="component" value="Chromosome"/>
</dbReference>
<evidence type="ECO:0000256" key="7">
    <source>
        <dbReference type="ARBA" id="ARBA00023192"/>
    </source>
</evidence>
<comment type="catalytic activity">
    <reaction evidence="9">
        <text>L-serine + acetyl-CoA = O-acetyl-L-serine + CoA</text>
        <dbReference type="Rhea" id="RHEA:24560"/>
        <dbReference type="ChEBI" id="CHEBI:33384"/>
        <dbReference type="ChEBI" id="CHEBI:57287"/>
        <dbReference type="ChEBI" id="CHEBI:57288"/>
        <dbReference type="ChEBI" id="CHEBI:58340"/>
        <dbReference type="EC" id="2.3.1.30"/>
    </reaction>
</comment>
<evidence type="ECO:0000256" key="8">
    <source>
        <dbReference type="ARBA" id="ARBA00023315"/>
    </source>
</evidence>
<evidence type="ECO:0000256" key="3">
    <source>
        <dbReference type="ARBA" id="ARBA00013266"/>
    </source>
</evidence>
<feature type="compositionally biased region" description="Basic and acidic residues" evidence="10">
    <location>
        <begin position="7"/>
        <end position="17"/>
    </location>
</feature>
<dbReference type="PANTHER" id="PTHR42811">
    <property type="entry name" value="SERINE ACETYLTRANSFERASE"/>
    <property type="match status" value="1"/>
</dbReference>
<dbReference type="EC" id="2.3.1.30" evidence="3"/>
<evidence type="ECO:0000256" key="1">
    <source>
        <dbReference type="ARBA" id="ARBA00004876"/>
    </source>
</evidence>
<dbReference type="InterPro" id="IPR045304">
    <property type="entry name" value="LbH_SAT"/>
</dbReference>
<dbReference type="InterPro" id="IPR018357">
    <property type="entry name" value="Hexapep_transf_CS"/>
</dbReference>
<keyword evidence="12" id="KW-1185">Reference proteome</keyword>
<keyword evidence="6" id="KW-0677">Repeat</keyword>
<proteinExistence type="inferred from homology"/>
<gene>
    <name evidence="11" type="primary">cysE</name>
    <name evidence="11" type="ORF">SRIMR7_05675</name>
</gene>
<evidence type="ECO:0000256" key="6">
    <source>
        <dbReference type="ARBA" id="ARBA00022737"/>
    </source>
</evidence>
<evidence type="ECO:0000313" key="11">
    <source>
        <dbReference type="EMBL" id="UNZ01624.1"/>
    </source>
</evidence>
<reference evidence="11 12" key="1">
    <citation type="submission" date="2022-03" db="EMBL/GenBank/DDBJ databases">
        <title>Complete genome of Streptomyces rimosus ssp. rimosus R7 (=ATCC 10970).</title>
        <authorList>
            <person name="Beganovic S."/>
            <person name="Ruckert C."/>
            <person name="Busche T."/>
            <person name="Kalinowski J."/>
            <person name="Wittmann C."/>
        </authorList>
    </citation>
    <scope>NUCLEOTIDE SEQUENCE [LARGE SCALE GENOMIC DNA]</scope>
    <source>
        <strain evidence="11 12">R7</strain>
    </source>
</reference>
<dbReference type="SUPFAM" id="SSF51161">
    <property type="entry name" value="Trimeric LpxA-like enzymes"/>
    <property type="match status" value="1"/>
</dbReference>
<name>A0ABY3YVD0_STRRM</name>
<accession>A0ABY3YVD0</accession>
<dbReference type="GO" id="GO:0009001">
    <property type="term" value="F:serine O-acetyltransferase activity"/>
    <property type="evidence" value="ECO:0007669"/>
    <property type="project" value="UniProtKB-EC"/>
</dbReference>